<dbReference type="PROSITE" id="PS51257">
    <property type="entry name" value="PROKAR_LIPOPROTEIN"/>
    <property type="match status" value="1"/>
</dbReference>
<evidence type="ECO:0000256" key="2">
    <source>
        <dbReference type="SAM" id="SignalP"/>
    </source>
</evidence>
<feature type="chain" id="PRO_5016921777" description="Lipoprotein" evidence="2">
    <location>
        <begin position="27"/>
        <end position="150"/>
    </location>
</feature>
<dbReference type="AlphaFoldDB" id="A0A381F3H4"/>
<proteinExistence type="predicted"/>
<keyword evidence="2" id="KW-0732">Signal</keyword>
<dbReference type="RefSeq" id="WP_258865095.1">
    <property type="nucleotide sequence ID" value="NZ_UFUZ01000002.1"/>
</dbReference>
<reference evidence="3 4" key="1">
    <citation type="submission" date="2018-06" db="EMBL/GenBank/DDBJ databases">
        <authorList>
            <consortium name="Pathogen Informatics"/>
            <person name="Doyle S."/>
        </authorList>
    </citation>
    <scope>NUCLEOTIDE SEQUENCE [LARGE SCALE GENOMIC DNA]</scope>
    <source>
        <strain evidence="3 4">NCTC12264</strain>
    </source>
</reference>
<evidence type="ECO:0000313" key="4">
    <source>
        <dbReference type="Proteomes" id="UP000254161"/>
    </source>
</evidence>
<evidence type="ECO:0000256" key="1">
    <source>
        <dbReference type="SAM" id="MobiDB-lite"/>
    </source>
</evidence>
<gene>
    <name evidence="3" type="ORF">NCTC12264_01865</name>
</gene>
<protein>
    <recommendedName>
        <fullName evidence="5">Lipoprotein</fullName>
    </recommendedName>
</protein>
<feature type="signal peptide" evidence="2">
    <location>
        <begin position="1"/>
        <end position="26"/>
    </location>
</feature>
<name>A0A381F3H4_CAMUP</name>
<organism evidence="3 4">
    <name type="scientific">Campylobacter upsaliensis</name>
    <dbReference type="NCBI Taxonomy" id="28080"/>
    <lineage>
        <taxon>Bacteria</taxon>
        <taxon>Pseudomonadati</taxon>
        <taxon>Campylobacterota</taxon>
        <taxon>Epsilonproteobacteria</taxon>
        <taxon>Campylobacterales</taxon>
        <taxon>Campylobacteraceae</taxon>
        <taxon>Campylobacter</taxon>
    </lineage>
</organism>
<accession>A0A381F3H4</accession>
<feature type="region of interest" description="Disordered" evidence="1">
    <location>
        <begin position="130"/>
        <end position="150"/>
    </location>
</feature>
<evidence type="ECO:0008006" key="5">
    <source>
        <dbReference type="Google" id="ProtNLM"/>
    </source>
</evidence>
<evidence type="ECO:0000313" key="3">
    <source>
        <dbReference type="EMBL" id="SUX41047.1"/>
    </source>
</evidence>
<sequence>MRILKNTALILSTALLFSACATKQNAKVKEPSVDSELRLLVGNLKYSDLDKQDEDELIKALLKNSPSFAQNNQQSAIKENMVKLPNKMPLFRQPLFAQMTVFPYVSDDGIYHGYSESWIKIKEGEFVLSDPRSNQGSSERIFDMNDVGAR</sequence>
<dbReference type="Proteomes" id="UP000254161">
    <property type="component" value="Unassembled WGS sequence"/>
</dbReference>
<dbReference type="EMBL" id="UFUZ01000002">
    <property type="protein sequence ID" value="SUX41047.1"/>
    <property type="molecule type" value="Genomic_DNA"/>
</dbReference>